<accession>A0A5C6F3Y0</accession>
<gene>
    <name evidence="1" type="ORF">Poly51_34350</name>
</gene>
<sequence length="64" mass="7413">MTTPMCHQEMERCLTLEADGTEKESDFAKLLRIALCNYFGGLHEVVRPELKYETQTTRTYTPSK</sequence>
<dbReference type="Proteomes" id="UP000318288">
    <property type="component" value="Unassembled WGS sequence"/>
</dbReference>
<organism evidence="1 2">
    <name type="scientific">Rubripirellula tenax</name>
    <dbReference type="NCBI Taxonomy" id="2528015"/>
    <lineage>
        <taxon>Bacteria</taxon>
        <taxon>Pseudomonadati</taxon>
        <taxon>Planctomycetota</taxon>
        <taxon>Planctomycetia</taxon>
        <taxon>Pirellulales</taxon>
        <taxon>Pirellulaceae</taxon>
        <taxon>Rubripirellula</taxon>
    </lineage>
</organism>
<proteinExistence type="predicted"/>
<name>A0A5C6F3Y0_9BACT</name>
<dbReference type="AlphaFoldDB" id="A0A5C6F3Y0"/>
<protein>
    <submittedName>
        <fullName evidence="1">Uncharacterized protein</fullName>
    </submittedName>
</protein>
<comment type="caution">
    <text evidence="1">The sequence shown here is derived from an EMBL/GenBank/DDBJ whole genome shotgun (WGS) entry which is preliminary data.</text>
</comment>
<reference evidence="1 2" key="1">
    <citation type="submission" date="2019-02" db="EMBL/GenBank/DDBJ databases">
        <title>Deep-cultivation of Planctomycetes and their phenomic and genomic characterization uncovers novel biology.</title>
        <authorList>
            <person name="Wiegand S."/>
            <person name="Jogler M."/>
            <person name="Boedeker C."/>
            <person name="Pinto D."/>
            <person name="Vollmers J."/>
            <person name="Rivas-Marin E."/>
            <person name="Kohn T."/>
            <person name="Peeters S.H."/>
            <person name="Heuer A."/>
            <person name="Rast P."/>
            <person name="Oberbeckmann S."/>
            <person name="Bunk B."/>
            <person name="Jeske O."/>
            <person name="Meyerdierks A."/>
            <person name="Storesund J.E."/>
            <person name="Kallscheuer N."/>
            <person name="Luecker S."/>
            <person name="Lage O.M."/>
            <person name="Pohl T."/>
            <person name="Merkel B.J."/>
            <person name="Hornburger P."/>
            <person name="Mueller R.-W."/>
            <person name="Bruemmer F."/>
            <person name="Labrenz M."/>
            <person name="Spormann A.M."/>
            <person name="Op Den Camp H."/>
            <person name="Overmann J."/>
            <person name="Amann R."/>
            <person name="Jetten M.S.M."/>
            <person name="Mascher T."/>
            <person name="Medema M.H."/>
            <person name="Devos D.P."/>
            <person name="Kaster A.-K."/>
            <person name="Ovreas L."/>
            <person name="Rohde M."/>
            <person name="Galperin M.Y."/>
            <person name="Jogler C."/>
        </authorList>
    </citation>
    <scope>NUCLEOTIDE SEQUENCE [LARGE SCALE GENOMIC DNA]</scope>
    <source>
        <strain evidence="1 2">Poly51</strain>
    </source>
</reference>
<evidence type="ECO:0000313" key="2">
    <source>
        <dbReference type="Proteomes" id="UP000318288"/>
    </source>
</evidence>
<evidence type="ECO:0000313" key="1">
    <source>
        <dbReference type="EMBL" id="TWU54716.1"/>
    </source>
</evidence>
<dbReference type="EMBL" id="SJPW01000004">
    <property type="protein sequence ID" value="TWU54716.1"/>
    <property type="molecule type" value="Genomic_DNA"/>
</dbReference>
<keyword evidence="2" id="KW-1185">Reference proteome</keyword>